<protein>
    <submittedName>
        <fullName evidence="1">Uncharacterized protein</fullName>
    </submittedName>
</protein>
<sequence>PFQIVCSNEIHIVNLQSKWNLISVPFNQSVPNDDIIVRYDGVDYSWENATTGNNPTGGSIVLRYIYYWNTSIPQHYDLSDVFEPGYGYWMYAYHDCELWSEDFGSTINDGYITDILTTWNLMGVPNDVPLPKEDLIVQYNGVDYSWENATTNNNPTGGPLIIRYIYYWNTITPQHYDLSDVFEPGYGYWMYAYQDCTLK</sequence>
<accession>X1KDZ1</accession>
<feature type="non-terminal residue" evidence="1">
    <location>
        <position position="1"/>
    </location>
</feature>
<comment type="caution">
    <text evidence="1">The sequence shown here is derived from an EMBL/GenBank/DDBJ whole genome shotgun (WGS) entry which is preliminary data.</text>
</comment>
<organism evidence="1">
    <name type="scientific">marine sediment metagenome</name>
    <dbReference type="NCBI Taxonomy" id="412755"/>
    <lineage>
        <taxon>unclassified sequences</taxon>
        <taxon>metagenomes</taxon>
        <taxon>ecological metagenomes</taxon>
    </lineage>
</organism>
<name>X1KDZ1_9ZZZZ</name>
<reference evidence="1" key="1">
    <citation type="journal article" date="2014" name="Front. Microbiol.">
        <title>High frequency of phylogenetically diverse reductive dehalogenase-homologous genes in deep subseafloor sedimentary metagenomes.</title>
        <authorList>
            <person name="Kawai M."/>
            <person name="Futagami T."/>
            <person name="Toyoda A."/>
            <person name="Takaki Y."/>
            <person name="Nishi S."/>
            <person name="Hori S."/>
            <person name="Arai W."/>
            <person name="Tsubouchi T."/>
            <person name="Morono Y."/>
            <person name="Uchiyama I."/>
            <person name="Ito T."/>
            <person name="Fujiyama A."/>
            <person name="Inagaki F."/>
            <person name="Takami H."/>
        </authorList>
    </citation>
    <scope>NUCLEOTIDE SEQUENCE</scope>
    <source>
        <strain evidence="1">Expedition CK06-06</strain>
    </source>
</reference>
<dbReference type="AlphaFoldDB" id="X1KDZ1"/>
<gene>
    <name evidence="1" type="ORF">S03H2_57304</name>
</gene>
<proteinExistence type="predicted"/>
<evidence type="ECO:0000313" key="1">
    <source>
        <dbReference type="EMBL" id="GAH80278.1"/>
    </source>
</evidence>
<dbReference type="EMBL" id="BARU01036728">
    <property type="protein sequence ID" value="GAH80278.1"/>
    <property type="molecule type" value="Genomic_DNA"/>
</dbReference>